<comment type="caution">
    <text evidence="1">The sequence shown here is derived from an EMBL/GenBank/DDBJ whole genome shotgun (WGS) entry which is preliminary data.</text>
</comment>
<dbReference type="InParanoid" id="K2S3L6"/>
<accession>K2S3L6</accession>
<gene>
    <name evidence="1" type="ORF">MPH_05759</name>
</gene>
<evidence type="ECO:0000313" key="1">
    <source>
        <dbReference type="EMBL" id="EKG17069.1"/>
    </source>
</evidence>
<protein>
    <submittedName>
        <fullName evidence="1">Uncharacterized protein</fullName>
    </submittedName>
</protein>
<dbReference type="Proteomes" id="UP000007129">
    <property type="component" value="Unassembled WGS sequence"/>
</dbReference>
<dbReference type="AlphaFoldDB" id="K2S3L6"/>
<dbReference type="VEuPathDB" id="FungiDB:MPH_05759"/>
<evidence type="ECO:0000313" key="2">
    <source>
        <dbReference type="Proteomes" id="UP000007129"/>
    </source>
</evidence>
<sequence>MDSVNIFKPLRLIHAQSVYKPFFSGIKQCFYIPTWDGFRQRFVVLFKCAAESILPLLRHLFILLRKFAVKSIWYSVDRCLISCIKFAAKCNWKSVAEPFTSVLQPTVEPVWDTSKQRSVSILKPQCQHLISAFADRVIIARVSHCSTHRLCGDKFTRIHSALRLFFFRGFYLHLCVGSKQRSDRFGEPLVHLFELWVLPSYISKPIATYDRAICFVVIDHKSARFSAARISRPAGVLALVTGRRSDHRITLASRLISAIASCW</sequence>
<reference evidence="1 2" key="1">
    <citation type="journal article" date="2012" name="BMC Genomics">
        <title>Tools to kill: Genome of one of the most destructive plant pathogenic fungi Macrophomina phaseolina.</title>
        <authorList>
            <person name="Islam M.S."/>
            <person name="Haque M.S."/>
            <person name="Islam M.M."/>
            <person name="Emdad E.M."/>
            <person name="Halim A."/>
            <person name="Hossen Q.M.M."/>
            <person name="Hossain M.Z."/>
            <person name="Ahmed B."/>
            <person name="Rahim S."/>
            <person name="Rahman M.S."/>
            <person name="Alam M.M."/>
            <person name="Hou S."/>
            <person name="Wan X."/>
            <person name="Saito J.A."/>
            <person name="Alam M."/>
        </authorList>
    </citation>
    <scope>NUCLEOTIDE SEQUENCE [LARGE SCALE GENOMIC DNA]</scope>
    <source>
        <strain evidence="1 2">MS6</strain>
    </source>
</reference>
<proteinExistence type="predicted"/>
<organism evidence="1 2">
    <name type="scientific">Macrophomina phaseolina (strain MS6)</name>
    <name type="common">Charcoal rot fungus</name>
    <dbReference type="NCBI Taxonomy" id="1126212"/>
    <lineage>
        <taxon>Eukaryota</taxon>
        <taxon>Fungi</taxon>
        <taxon>Dikarya</taxon>
        <taxon>Ascomycota</taxon>
        <taxon>Pezizomycotina</taxon>
        <taxon>Dothideomycetes</taxon>
        <taxon>Dothideomycetes incertae sedis</taxon>
        <taxon>Botryosphaeriales</taxon>
        <taxon>Botryosphaeriaceae</taxon>
        <taxon>Macrophomina</taxon>
    </lineage>
</organism>
<dbReference type="EMBL" id="AHHD01000257">
    <property type="protein sequence ID" value="EKG17069.1"/>
    <property type="molecule type" value="Genomic_DNA"/>
</dbReference>
<name>K2S3L6_MACPH</name>
<dbReference type="HOGENOM" id="CLU_1057962_0_0_1"/>